<dbReference type="EMBL" id="CAJNOH010005535">
    <property type="protein sequence ID" value="CAF1400529.1"/>
    <property type="molecule type" value="Genomic_DNA"/>
</dbReference>
<reference evidence="2" key="1">
    <citation type="submission" date="2021-02" db="EMBL/GenBank/DDBJ databases">
        <authorList>
            <person name="Nowell W R."/>
        </authorList>
    </citation>
    <scope>NUCLEOTIDE SEQUENCE</scope>
</reference>
<evidence type="ECO:0000313" key="1">
    <source>
        <dbReference type="EMBL" id="CAF1398410.1"/>
    </source>
</evidence>
<keyword evidence="5" id="KW-1185">Reference proteome</keyword>
<name>A0A815KZC1_9BILA</name>
<evidence type="ECO:0000313" key="2">
    <source>
        <dbReference type="EMBL" id="CAF1400529.1"/>
    </source>
</evidence>
<sequence length="99" mass="11409">MRPRPLFYSYPDKLFTQVNPPMETKTNSIVYQSECDCGAMYVGETKIGSTKRIKQHETLIKQDDKKSNSEMAIHAHNNKHQCKFDTSSAIIIEKETNIE</sequence>
<dbReference type="Proteomes" id="UP000663870">
    <property type="component" value="Unassembled WGS sequence"/>
</dbReference>
<dbReference type="AlphaFoldDB" id="A0A815KZC1"/>
<gene>
    <name evidence="3" type="ORF">JXQ802_LOCUS51003</name>
    <name evidence="2" type="ORF">PYM288_LOCUS34798</name>
    <name evidence="1" type="ORF">SEV965_LOCUS31311</name>
</gene>
<dbReference type="Proteomes" id="UP000663889">
    <property type="component" value="Unassembled WGS sequence"/>
</dbReference>
<dbReference type="EMBL" id="CAJNOU010003580">
    <property type="protein sequence ID" value="CAF1398410.1"/>
    <property type="molecule type" value="Genomic_DNA"/>
</dbReference>
<comment type="caution">
    <text evidence="2">The sequence shown here is derived from an EMBL/GenBank/DDBJ whole genome shotgun (WGS) entry which is preliminary data.</text>
</comment>
<dbReference type="Proteomes" id="UP000663854">
    <property type="component" value="Unassembled WGS sequence"/>
</dbReference>
<evidence type="ECO:0008006" key="6">
    <source>
        <dbReference type="Google" id="ProtNLM"/>
    </source>
</evidence>
<organism evidence="2 4">
    <name type="scientific">Rotaria sordida</name>
    <dbReference type="NCBI Taxonomy" id="392033"/>
    <lineage>
        <taxon>Eukaryota</taxon>
        <taxon>Metazoa</taxon>
        <taxon>Spiralia</taxon>
        <taxon>Gnathifera</taxon>
        <taxon>Rotifera</taxon>
        <taxon>Eurotatoria</taxon>
        <taxon>Bdelloidea</taxon>
        <taxon>Philodinida</taxon>
        <taxon>Philodinidae</taxon>
        <taxon>Rotaria</taxon>
    </lineage>
</organism>
<evidence type="ECO:0000313" key="5">
    <source>
        <dbReference type="Proteomes" id="UP000663870"/>
    </source>
</evidence>
<evidence type="ECO:0000313" key="3">
    <source>
        <dbReference type="EMBL" id="CAF1624427.1"/>
    </source>
</evidence>
<protein>
    <recommendedName>
        <fullName evidence="6">GIY-YIG domain-containing protein</fullName>
    </recommendedName>
</protein>
<proteinExistence type="predicted"/>
<accession>A0A815KZC1</accession>
<dbReference type="EMBL" id="CAJNOL010007042">
    <property type="protein sequence ID" value="CAF1624427.1"/>
    <property type="molecule type" value="Genomic_DNA"/>
</dbReference>
<evidence type="ECO:0000313" key="4">
    <source>
        <dbReference type="Proteomes" id="UP000663854"/>
    </source>
</evidence>